<dbReference type="Proteomes" id="UP001138709">
    <property type="component" value="Unassembled WGS sequence"/>
</dbReference>
<organism evidence="7 8">
    <name type="scientific">Neoroseomonas eburnea</name>
    <dbReference type="NCBI Taxonomy" id="1346889"/>
    <lineage>
        <taxon>Bacteria</taxon>
        <taxon>Pseudomonadati</taxon>
        <taxon>Pseudomonadota</taxon>
        <taxon>Alphaproteobacteria</taxon>
        <taxon>Acetobacterales</taxon>
        <taxon>Acetobacteraceae</taxon>
        <taxon>Neoroseomonas</taxon>
    </lineage>
</organism>
<comment type="similarity">
    <text evidence="2 6">Belongs to the cytochrome P450 family.</text>
</comment>
<dbReference type="Gene3D" id="1.10.630.10">
    <property type="entry name" value="Cytochrome P450"/>
    <property type="match status" value="1"/>
</dbReference>
<reference evidence="7" key="1">
    <citation type="submission" date="2020-01" db="EMBL/GenBank/DDBJ databases">
        <authorList>
            <person name="Rat A."/>
        </authorList>
    </citation>
    <scope>NUCLEOTIDE SEQUENCE</scope>
    <source>
        <strain evidence="7">LMG 31228</strain>
    </source>
</reference>
<dbReference type="AlphaFoldDB" id="A0A9X9XFK9"/>
<dbReference type="PROSITE" id="PS00086">
    <property type="entry name" value="CYTOCHROME_P450"/>
    <property type="match status" value="1"/>
</dbReference>
<dbReference type="RefSeq" id="WP_211848025.1">
    <property type="nucleotide sequence ID" value="NZ_JAAEDL010000019.1"/>
</dbReference>
<keyword evidence="3 5" id="KW-0479">Metal-binding</keyword>
<dbReference type="InterPro" id="IPR002403">
    <property type="entry name" value="Cyt_P450_E_grp-IV"/>
</dbReference>
<proteinExistence type="inferred from homology"/>
<dbReference type="PRINTS" id="PR00465">
    <property type="entry name" value="EP450IV"/>
</dbReference>
<dbReference type="InterPro" id="IPR001128">
    <property type="entry name" value="Cyt_P450"/>
</dbReference>
<dbReference type="InterPro" id="IPR036396">
    <property type="entry name" value="Cyt_P450_sf"/>
</dbReference>
<dbReference type="GO" id="GO:0016705">
    <property type="term" value="F:oxidoreductase activity, acting on paired donors, with incorporation or reduction of molecular oxygen"/>
    <property type="evidence" value="ECO:0007669"/>
    <property type="project" value="InterPro"/>
</dbReference>
<dbReference type="InterPro" id="IPR017972">
    <property type="entry name" value="Cyt_P450_CS"/>
</dbReference>
<evidence type="ECO:0000256" key="4">
    <source>
        <dbReference type="ARBA" id="ARBA00023004"/>
    </source>
</evidence>
<dbReference type="PANTHER" id="PTHR24305:SF166">
    <property type="entry name" value="CYTOCHROME P450 12A4, MITOCHONDRIAL-RELATED"/>
    <property type="match status" value="1"/>
</dbReference>
<gene>
    <name evidence="7" type="ORF">GXW74_18535</name>
</gene>
<reference evidence="7" key="2">
    <citation type="journal article" date="2021" name="Syst. Appl. Microbiol.">
        <title>Roseomonas hellenica sp. nov., isolated from roots of wild-growing Alkanna tinctoria.</title>
        <authorList>
            <person name="Rat A."/>
            <person name="Naranjo H.D."/>
            <person name="Lebbe L."/>
            <person name="Cnockaert M."/>
            <person name="Krigas N."/>
            <person name="Grigoriadou K."/>
            <person name="Maloupa E."/>
            <person name="Willems A."/>
        </authorList>
    </citation>
    <scope>NUCLEOTIDE SEQUENCE</scope>
    <source>
        <strain evidence="7">LMG 31228</strain>
    </source>
</reference>
<dbReference type="GO" id="GO:0005506">
    <property type="term" value="F:iron ion binding"/>
    <property type="evidence" value="ECO:0007669"/>
    <property type="project" value="InterPro"/>
</dbReference>
<dbReference type="Pfam" id="PF00067">
    <property type="entry name" value="p450"/>
    <property type="match status" value="1"/>
</dbReference>
<evidence type="ECO:0000313" key="7">
    <source>
        <dbReference type="EMBL" id="MBR0682495.1"/>
    </source>
</evidence>
<keyword evidence="8" id="KW-1185">Reference proteome</keyword>
<name>A0A9X9XFK9_9PROT</name>
<evidence type="ECO:0000313" key="8">
    <source>
        <dbReference type="Proteomes" id="UP001138709"/>
    </source>
</evidence>
<keyword evidence="4 5" id="KW-0408">Iron</keyword>
<keyword evidence="5 6" id="KW-0349">Heme</keyword>
<keyword evidence="6" id="KW-0503">Monooxygenase</keyword>
<protein>
    <submittedName>
        <fullName evidence="7">Cytochrome P450</fullName>
    </submittedName>
</protein>
<dbReference type="PRINTS" id="PR00385">
    <property type="entry name" value="P450"/>
</dbReference>
<accession>A0A9X9XFK9</accession>
<dbReference type="EMBL" id="JAAEDL010000019">
    <property type="protein sequence ID" value="MBR0682495.1"/>
    <property type="molecule type" value="Genomic_DNA"/>
</dbReference>
<dbReference type="PANTHER" id="PTHR24305">
    <property type="entry name" value="CYTOCHROME P450"/>
    <property type="match status" value="1"/>
</dbReference>
<comment type="caution">
    <text evidence="7">The sequence shown here is derived from an EMBL/GenBank/DDBJ whole genome shotgun (WGS) entry which is preliminary data.</text>
</comment>
<dbReference type="GO" id="GO:0004497">
    <property type="term" value="F:monooxygenase activity"/>
    <property type="evidence" value="ECO:0007669"/>
    <property type="project" value="UniProtKB-KW"/>
</dbReference>
<sequence>MSDATADFVPPMPAPAWRAPSALTGLLRARRDVLSIFPADAYRRQVFTTRLPGRLILVANAPEVVREVFVARHETYQRKSRFLEDALRPVVGGSCFIAWGDDWAEKREAVSPPLHPSGLAQFHPCFVQAAEETAEDFARATGPVDVAAAYAAGITRVLLLAVFGPSVPREEAAVIAETFTAYQDAAEVVDLLGLMGLPDMLGWLTRRRANGLARELRARVARLLEATGPEGGTPLLRALRAARREDGSKVLTGERLLDEVVMFLLAGAEGAAITLTWTSMLAALHPATAERMAGELAALPPGPPDHAALPTLAYTRAVIQESMRLYPPVAVFARQAVKPDRIRRWDIRKDDIVLAVPWLLHRHENLWEAPHAFRPERFLGDAARQRPRFAYLPFGIGPRICAGAAFGMAEVTVFAATLFRRFRFALAPGFTPQPNCRLALRPKGGMRLVITPR</sequence>
<evidence type="ECO:0000256" key="5">
    <source>
        <dbReference type="PIRSR" id="PIRSR602403-1"/>
    </source>
</evidence>
<evidence type="ECO:0000256" key="1">
    <source>
        <dbReference type="ARBA" id="ARBA00001971"/>
    </source>
</evidence>
<evidence type="ECO:0000256" key="2">
    <source>
        <dbReference type="ARBA" id="ARBA00010617"/>
    </source>
</evidence>
<feature type="binding site" description="axial binding residue" evidence="5">
    <location>
        <position position="401"/>
    </location>
    <ligand>
        <name>heme</name>
        <dbReference type="ChEBI" id="CHEBI:30413"/>
    </ligand>
    <ligandPart>
        <name>Fe</name>
        <dbReference type="ChEBI" id="CHEBI:18248"/>
    </ligandPart>
</feature>
<comment type="cofactor">
    <cofactor evidence="1 5">
        <name>heme</name>
        <dbReference type="ChEBI" id="CHEBI:30413"/>
    </cofactor>
</comment>
<evidence type="ECO:0000256" key="6">
    <source>
        <dbReference type="RuleBase" id="RU000461"/>
    </source>
</evidence>
<dbReference type="GO" id="GO:0020037">
    <property type="term" value="F:heme binding"/>
    <property type="evidence" value="ECO:0007669"/>
    <property type="project" value="InterPro"/>
</dbReference>
<keyword evidence="6" id="KW-0560">Oxidoreductase</keyword>
<dbReference type="SUPFAM" id="SSF48264">
    <property type="entry name" value="Cytochrome P450"/>
    <property type="match status" value="1"/>
</dbReference>
<dbReference type="InterPro" id="IPR050121">
    <property type="entry name" value="Cytochrome_P450_monoxygenase"/>
</dbReference>
<evidence type="ECO:0000256" key="3">
    <source>
        <dbReference type="ARBA" id="ARBA00022723"/>
    </source>
</evidence>